<keyword evidence="2" id="KW-1185">Reference proteome</keyword>
<name>D1PPY1_9FIRM</name>
<evidence type="ECO:0000313" key="2">
    <source>
        <dbReference type="Proteomes" id="UP000003438"/>
    </source>
</evidence>
<sequence>MFPFHSLVSSFIRFCFQDQILAFQKPLFERSFFLLTFRKAIALCKRIFQKRIFKPAFVEEV</sequence>
<gene>
    <name evidence="1" type="ORF">SUBVAR_06449</name>
</gene>
<dbReference type="Proteomes" id="UP000003438">
    <property type="component" value="Unassembled WGS sequence"/>
</dbReference>
<accession>D1PPY1</accession>
<evidence type="ECO:0000313" key="1">
    <source>
        <dbReference type="EMBL" id="EFB75328.1"/>
    </source>
</evidence>
<protein>
    <submittedName>
        <fullName evidence="1">Uncharacterized protein</fullName>
    </submittedName>
</protein>
<dbReference type="HOGENOM" id="CLU_2921061_0_0_9"/>
<dbReference type="EMBL" id="ACBY02000029">
    <property type="protein sequence ID" value="EFB75328.1"/>
    <property type="molecule type" value="Genomic_DNA"/>
</dbReference>
<dbReference type="AlphaFoldDB" id="D1PPY1"/>
<reference evidence="1" key="1">
    <citation type="submission" date="2009-12" db="EMBL/GenBank/DDBJ databases">
        <authorList>
            <person name="Weinstock G."/>
            <person name="Sodergren E."/>
            <person name="Clifton S."/>
            <person name="Fulton L."/>
            <person name="Fulton B."/>
            <person name="Courtney L."/>
            <person name="Fronick C."/>
            <person name="Harrison M."/>
            <person name="Strong C."/>
            <person name="Farmer C."/>
            <person name="Delahaunty K."/>
            <person name="Markovic C."/>
            <person name="Hall O."/>
            <person name="Minx P."/>
            <person name="Tomlinson C."/>
            <person name="Mitreva M."/>
            <person name="Nelson J."/>
            <person name="Hou S."/>
            <person name="Wollam A."/>
            <person name="Pepin K.H."/>
            <person name="Johnson M."/>
            <person name="Bhonagiri V."/>
            <person name="Nash W.E."/>
            <person name="Warren W."/>
            <person name="Chinwalla A."/>
            <person name="Mardis E.R."/>
            <person name="Wilson R.K."/>
        </authorList>
    </citation>
    <scope>NUCLEOTIDE SEQUENCE [LARGE SCALE GENOMIC DNA]</scope>
    <source>
        <strain evidence="1">DSM 15176</strain>
    </source>
</reference>
<organism evidence="1 2">
    <name type="scientific">Subdoligranulum variabile DSM 15176</name>
    <dbReference type="NCBI Taxonomy" id="411471"/>
    <lineage>
        <taxon>Bacteria</taxon>
        <taxon>Bacillati</taxon>
        <taxon>Bacillota</taxon>
        <taxon>Clostridia</taxon>
        <taxon>Eubacteriales</taxon>
        <taxon>Oscillospiraceae</taxon>
        <taxon>Subdoligranulum</taxon>
    </lineage>
</organism>
<dbReference type="STRING" id="411471.SUBVAR_06449"/>
<proteinExistence type="predicted"/>
<comment type="caution">
    <text evidence="1">The sequence shown here is derived from an EMBL/GenBank/DDBJ whole genome shotgun (WGS) entry which is preliminary data.</text>
</comment>